<accession>A0A6V7Q8D6</accession>
<organism evidence="1">
    <name type="scientific">Ananas comosus var. bracteatus</name>
    <name type="common">red pineapple</name>
    <dbReference type="NCBI Taxonomy" id="296719"/>
    <lineage>
        <taxon>Eukaryota</taxon>
        <taxon>Viridiplantae</taxon>
        <taxon>Streptophyta</taxon>
        <taxon>Embryophyta</taxon>
        <taxon>Tracheophyta</taxon>
        <taxon>Spermatophyta</taxon>
        <taxon>Magnoliopsida</taxon>
        <taxon>Liliopsida</taxon>
        <taxon>Poales</taxon>
        <taxon>Bromeliaceae</taxon>
        <taxon>Bromelioideae</taxon>
        <taxon>Ananas</taxon>
    </lineage>
</organism>
<protein>
    <submittedName>
        <fullName evidence="1">Uncharacterized protein</fullName>
    </submittedName>
</protein>
<dbReference type="GO" id="GO:0005694">
    <property type="term" value="C:chromosome"/>
    <property type="evidence" value="ECO:0007669"/>
    <property type="project" value="TreeGrafter"/>
</dbReference>
<dbReference type="AlphaFoldDB" id="A0A6V7Q8D6"/>
<proteinExistence type="predicted"/>
<sequence length="141" mass="16026">MTDTKNEYNDVDKSFDLGEEMFGMLAKQAVKNLRERDRDVKLMKKAKLAKVREHNEEVLREAAIASTSYSDAFGHPTEGSVRNAVGVKVKKPTLASMLKKKVTAKDRLAQRLLNSRVRDAAVQELSQGEDLKYREAFPNQW</sequence>
<dbReference type="GO" id="GO:0000993">
    <property type="term" value="F:RNA polymerase II complex binding"/>
    <property type="evidence" value="ECO:0007669"/>
    <property type="project" value="TreeGrafter"/>
</dbReference>
<dbReference type="PANTHER" id="PTHR28670">
    <property type="entry name" value="UV-STIMULATED SCAFFOLD PROTEIN A"/>
    <property type="match status" value="1"/>
</dbReference>
<name>A0A6V7Q8D6_ANACO</name>
<gene>
    <name evidence="1" type="ORF">CB5_LOCUS22459</name>
</gene>
<dbReference type="GO" id="GO:0006283">
    <property type="term" value="P:transcription-coupled nucleotide-excision repair"/>
    <property type="evidence" value="ECO:0007669"/>
    <property type="project" value="TreeGrafter"/>
</dbReference>
<dbReference type="PANTHER" id="PTHR28670:SF1">
    <property type="entry name" value="UV-STIMULATED SCAFFOLD PROTEIN A"/>
    <property type="match status" value="1"/>
</dbReference>
<dbReference type="EMBL" id="LR862133">
    <property type="protein sequence ID" value="CAD1839248.1"/>
    <property type="molecule type" value="Genomic_DNA"/>
</dbReference>
<dbReference type="GO" id="GO:0009411">
    <property type="term" value="P:response to UV"/>
    <property type="evidence" value="ECO:0007669"/>
    <property type="project" value="InterPro"/>
</dbReference>
<reference evidence="1" key="1">
    <citation type="submission" date="2020-07" db="EMBL/GenBank/DDBJ databases">
        <authorList>
            <person name="Lin J."/>
        </authorList>
    </citation>
    <scope>NUCLEOTIDE SEQUENCE</scope>
</reference>
<evidence type="ECO:0000313" key="1">
    <source>
        <dbReference type="EMBL" id="CAD1839248.1"/>
    </source>
</evidence>
<dbReference type="InterPro" id="IPR018610">
    <property type="entry name" value="UVSSA"/>
</dbReference>